<evidence type="ECO:0000313" key="2">
    <source>
        <dbReference type="Proteomes" id="UP000258581"/>
    </source>
</evidence>
<proteinExistence type="predicted"/>
<name>A0A345BLF3_9CAUD</name>
<accession>A0A345BLF3</accession>
<keyword evidence="2" id="KW-1185">Reference proteome</keyword>
<organism evidence="1 2">
    <name type="scientific">Erwinia phage Wellington</name>
    <dbReference type="NCBI Taxonomy" id="2267653"/>
    <lineage>
        <taxon>Viruses</taxon>
        <taxon>Duplodnaviria</taxon>
        <taxon>Heunggongvirae</taxon>
        <taxon>Uroviricota</taxon>
        <taxon>Caudoviricetes</taxon>
        <taxon>Chimalliviridae</taxon>
        <taxon>Wellingtonvirus</taxon>
        <taxon>Wellingtonvirus wellington</taxon>
    </lineage>
</organism>
<dbReference type="EMBL" id="MH426724">
    <property type="protein sequence ID" value="AXF51274.1"/>
    <property type="molecule type" value="Genomic_DNA"/>
</dbReference>
<gene>
    <name evidence="1" type="ORF">WELLINGTON_144</name>
</gene>
<evidence type="ECO:0000313" key="1">
    <source>
        <dbReference type="EMBL" id="AXF51274.1"/>
    </source>
</evidence>
<reference evidence="2" key="1">
    <citation type="submission" date="2018-06" db="EMBL/GenBank/DDBJ databases">
        <authorList>
            <person name="Sharma R."/>
            <person name="James B."/>
            <person name="Berg J.A."/>
            <person name="Breakwell D.P."/>
            <person name="Hope S."/>
            <person name="Grose J.H."/>
        </authorList>
    </citation>
    <scope>NUCLEOTIDE SEQUENCE [LARGE SCALE GENOMIC DNA]</scope>
</reference>
<dbReference type="Proteomes" id="UP000258581">
    <property type="component" value="Segment"/>
</dbReference>
<protein>
    <submittedName>
        <fullName evidence="1">Uncharacterized protein</fullName>
    </submittedName>
</protein>
<sequence length="145" mass="16014">MVAKIKVIKTEEVKHIANGILLERPLSDFANPDDLQSAFRRLVRGLLYCEKGVPDTSGMNAFDALFRVKTIEPDRVCGSIVDATVDVVDNKVVVRGTFVPAGPLKEMAKVAMDILDELPLVPRYVLNYDGKIASVETWDLLDLQG</sequence>